<keyword evidence="4" id="KW-0175">Coiled coil</keyword>
<feature type="region of interest" description="Disordered" evidence="7">
    <location>
        <begin position="259"/>
        <end position="309"/>
    </location>
</feature>
<dbReference type="PROSITE" id="PS51082">
    <property type="entry name" value="WH2"/>
    <property type="match status" value="1"/>
</dbReference>
<evidence type="ECO:0000256" key="4">
    <source>
        <dbReference type="ARBA" id="ARBA00023054"/>
    </source>
</evidence>
<sequence>MEAVIEKECSALGGLFQTIISDMKGSYPVWEDFINKAGKLQSQLRTTVVAAAAFLDAFQKVADMATNTRGGTREIGSALTRMCMRHRSIEAKLRQFSSALIDCLINPLQEQMEEWKKVANQLDKDHAKEYKKARQEIKKKSSDTLKLQKKAKKVEALGRGDIQPQLDSALQDVNDKYLLLEETEKQAVRKALIEERGRFCTFISMLRPVIEEEISMLGEITHLQTISEDLKSLTMDPHKLPSSSEQVILDLKGSDYSWSYQTPPSSPSTTMSRKSSVCSSLNSVNSSDSRSSGSHSHSPSSHYRCRSSNLAQQAPVRLSSVSSHDSGFISQDAFQSKSPSPMPPEAPNQLSNGFSHYSLSSESHVGPMGASLFPHCLPASRLLPRVTSVHLPDYAHYYTIGPGMFPSSQIPSWKDWAKPGPYDQPLVNTLQRRKEKREPDPSGGGPTAAGGPPAAAEEAQRPRSMTVSAAARPGEEMEACEELALALSRGLQLDTQRSSRDSLQCSSGYSTQTTTPCCSEDTIPSQVSDYDYFSVSGDQEAEQQEFDKSSTIPRNSDISQSYRRMFQAKRPASTAGLPTTLGPAMVTPGVATIRRTPSTKPSVRRGTIGAGPIPIKTPVIPVKTPTVPDLPGVLPATPDGPEERGEHSPESPSVGEGPQGVTSMPSSLWSGQASINPPLPGPKPSIPEEHRQAIPESEAEDQEREPSSAAASLGQIPESDPADLSPRESPQGEDMLNAIRRGVKLKKTMTNDRSAPRFS</sequence>
<dbReference type="GO" id="GO:0032233">
    <property type="term" value="P:positive regulation of actin filament bundle assembly"/>
    <property type="evidence" value="ECO:0007669"/>
    <property type="project" value="TreeGrafter"/>
</dbReference>
<evidence type="ECO:0000259" key="9">
    <source>
        <dbReference type="PROSITE" id="PS51338"/>
    </source>
</evidence>
<dbReference type="PANTHER" id="PTHR15708:SF10">
    <property type="entry name" value="PROTEIN MTSS 1"/>
    <property type="match status" value="1"/>
</dbReference>
<feature type="domain" description="IMD" evidence="9">
    <location>
        <begin position="1"/>
        <end position="254"/>
    </location>
</feature>
<protein>
    <submittedName>
        <fullName evidence="10">MTSS I-BAR domain containing 1</fullName>
    </submittedName>
</protein>
<dbReference type="GO" id="GO:0005543">
    <property type="term" value="F:phospholipid binding"/>
    <property type="evidence" value="ECO:0007669"/>
    <property type="project" value="TreeGrafter"/>
</dbReference>
<evidence type="ECO:0000256" key="1">
    <source>
        <dbReference type="ARBA" id="ARBA00004496"/>
    </source>
</evidence>
<feature type="region of interest" description="Disordered" evidence="7">
    <location>
        <begin position="493"/>
        <end position="517"/>
    </location>
</feature>
<dbReference type="InterPro" id="IPR027267">
    <property type="entry name" value="AH/BAR_dom_sf"/>
</dbReference>
<dbReference type="AlphaFoldDB" id="A0A7J8DTZ0"/>
<evidence type="ECO:0000256" key="7">
    <source>
        <dbReference type="SAM" id="MobiDB-lite"/>
    </source>
</evidence>
<feature type="compositionally biased region" description="Polar residues" evidence="7">
    <location>
        <begin position="660"/>
        <end position="675"/>
    </location>
</feature>
<feature type="compositionally biased region" description="Low complexity" evidence="7">
    <location>
        <begin position="612"/>
        <end position="627"/>
    </location>
</feature>
<comment type="subcellular location">
    <subcellularLocation>
        <location evidence="1">Cytoplasm</location>
    </subcellularLocation>
</comment>
<evidence type="ECO:0000259" key="8">
    <source>
        <dbReference type="PROSITE" id="PS51082"/>
    </source>
</evidence>
<dbReference type="CDD" id="cd22060">
    <property type="entry name" value="WH2_MTSS1"/>
    <property type="match status" value="1"/>
</dbReference>
<evidence type="ECO:0000256" key="5">
    <source>
        <dbReference type="ARBA" id="ARBA00023203"/>
    </source>
</evidence>
<dbReference type="GO" id="GO:0007009">
    <property type="term" value="P:plasma membrane organization"/>
    <property type="evidence" value="ECO:0007669"/>
    <property type="project" value="InterPro"/>
</dbReference>
<keyword evidence="5" id="KW-0009">Actin-binding</keyword>
<comment type="caution">
    <text evidence="10">The sequence shown here is derived from an EMBL/GenBank/DDBJ whole genome shotgun (WGS) entry which is preliminary data.</text>
</comment>
<evidence type="ECO:0000313" key="10">
    <source>
        <dbReference type="EMBL" id="KAF6426603.1"/>
    </source>
</evidence>
<evidence type="ECO:0000256" key="2">
    <source>
        <dbReference type="ARBA" id="ARBA00022490"/>
    </source>
</evidence>
<dbReference type="CDD" id="cd07643">
    <property type="entry name" value="I-BAR_IMD_MIM"/>
    <property type="match status" value="1"/>
</dbReference>
<dbReference type="InParanoid" id="A0A7J8DTZ0"/>
<dbReference type="InterPro" id="IPR013606">
    <property type="entry name" value="I-BAR_dom"/>
</dbReference>
<dbReference type="FunCoup" id="A0A7J8DTZ0">
    <property type="interactions" value="243"/>
</dbReference>
<dbReference type="Proteomes" id="UP000550707">
    <property type="component" value="Unassembled WGS sequence"/>
</dbReference>
<dbReference type="Pfam" id="PF08397">
    <property type="entry name" value="IMD"/>
    <property type="match status" value="1"/>
</dbReference>
<reference evidence="10 11" key="1">
    <citation type="journal article" date="2020" name="Nature">
        <title>Six reference-quality genomes reveal evolution of bat adaptations.</title>
        <authorList>
            <person name="Jebb D."/>
            <person name="Huang Z."/>
            <person name="Pippel M."/>
            <person name="Hughes G.M."/>
            <person name="Lavrichenko K."/>
            <person name="Devanna P."/>
            <person name="Winkler S."/>
            <person name="Jermiin L.S."/>
            <person name="Skirmuntt E.C."/>
            <person name="Katzourakis A."/>
            <person name="Burkitt-Gray L."/>
            <person name="Ray D.A."/>
            <person name="Sullivan K.A.M."/>
            <person name="Roscito J.G."/>
            <person name="Kirilenko B.M."/>
            <person name="Davalos L.M."/>
            <person name="Corthals A.P."/>
            <person name="Power M.L."/>
            <person name="Jones G."/>
            <person name="Ransome R.D."/>
            <person name="Dechmann D.K.N."/>
            <person name="Locatelli A.G."/>
            <person name="Puechmaille S.J."/>
            <person name="Fedrigo O."/>
            <person name="Jarvis E.D."/>
            <person name="Hiller M."/>
            <person name="Vernes S.C."/>
            <person name="Myers E.W."/>
            <person name="Teeling E.C."/>
        </authorList>
    </citation>
    <scope>NUCLEOTIDE SEQUENCE [LARGE SCALE GENOMIC DNA]</scope>
    <source>
        <strain evidence="10">MMolMol1</strain>
        <tissue evidence="10">Muscle</tissue>
    </source>
</reference>
<dbReference type="PANTHER" id="PTHR15708">
    <property type="entry name" value="ACTIN BUNDLING/MISSING IN METASTASIS-RELATED"/>
    <property type="match status" value="1"/>
</dbReference>
<dbReference type="Gene3D" id="1.20.1270.60">
    <property type="entry name" value="Arfaptin homology (AH) domain/BAR domain"/>
    <property type="match status" value="1"/>
</dbReference>
<keyword evidence="11" id="KW-1185">Reference proteome</keyword>
<comment type="similarity">
    <text evidence="6">Belongs to the MTSS family.</text>
</comment>
<evidence type="ECO:0000313" key="11">
    <source>
        <dbReference type="Proteomes" id="UP000550707"/>
    </source>
</evidence>
<keyword evidence="2" id="KW-0963">Cytoplasm</keyword>
<organism evidence="10 11">
    <name type="scientific">Molossus molossus</name>
    <name type="common">Pallas' mastiff bat</name>
    <name type="synonym">Vespertilio molossus</name>
    <dbReference type="NCBI Taxonomy" id="27622"/>
    <lineage>
        <taxon>Eukaryota</taxon>
        <taxon>Metazoa</taxon>
        <taxon>Chordata</taxon>
        <taxon>Craniata</taxon>
        <taxon>Vertebrata</taxon>
        <taxon>Euteleostomi</taxon>
        <taxon>Mammalia</taxon>
        <taxon>Eutheria</taxon>
        <taxon>Laurasiatheria</taxon>
        <taxon>Chiroptera</taxon>
        <taxon>Yangochiroptera</taxon>
        <taxon>Molossidae</taxon>
        <taxon>Molossus</taxon>
    </lineage>
</organism>
<keyword evidence="3" id="KW-0597">Phosphoprotein</keyword>
<evidence type="ECO:0000256" key="3">
    <source>
        <dbReference type="ARBA" id="ARBA00022553"/>
    </source>
</evidence>
<name>A0A7J8DTZ0_MOLMO</name>
<dbReference type="SUPFAM" id="SSF103657">
    <property type="entry name" value="BAR/IMD domain-like"/>
    <property type="match status" value="1"/>
</dbReference>
<dbReference type="FunFam" id="1.20.1270.60:FF:000010">
    <property type="entry name" value="Metastasis suppressor 1, isoform CRA_e"/>
    <property type="match status" value="1"/>
</dbReference>
<dbReference type="InterPro" id="IPR030127">
    <property type="entry name" value="MTSS1/MTSS2"/>
</dbReference>
<feature type="region of interest" description="Disordered" evidence="7">
    <location>
        <begin position="331"/>
        <end position="355"/>
    </location>
</feature>
<accession>A0A7J8DTZ0</accession>
<feature type="region of interest" description="Disordered" evidence="7">
    <location>
        <begin position="431"/>
        <end position="475"/>
    </location>
</feature>
<gene>
    <name evidence="10" type="ORF">HJG59_012617</name>
</gene>
<proteinExistence type="inferred from homology"/>
<feature type="region of interest" description="Disordered" evidence="7">
    <location>
        <begin position="592"/>
        <end position="759"/>
    </location>
</feature>
<dbReference type="GO" id="GO:0034334">
    <property type="term" value="P:adherens junction maintenance"/>
    <property type="evidence" value="ECO:0007669"/>
    <property type="project" value="TreeGrafter"/>
</dbReference>
<dbReference type="GO" id="GO:0003779">
    <property type="term" value="F:actin binding"/>
    <property type="evidence" value="ECO:0007669"/>
    <property type="project" value="UniProtKB-KW"/>
</dbReference>
<dbReference type="GO" id="GO:0005737">
    <property type="term" value="C:cytoplasm"/>
    <property type="evidence" value="ECO:0007669"/>
    <property type="project" value="UniProtKB-SubCell"/>
</dbReference>
<dbReference type="GO" id="GO:0009898">
    <property type="term" value="C:cytoplasmic side of plasma membrane"/>
    <property type="evidence" value="ECO:0007669"/>
    <property type="project" value="TreeGrafter"/>
</dbReference>
<feature type="domain" description="WH2" evidence="8">
    <location>
        <begin position="731"/>
        <end position="748"/>
    </location>
</feature>
<dbReference type="GO" id="GO:0015629">
    <property type="term" value="C:actin cytoskeleton"/>
    <property type="evidence" value="ECO:0007669"/>
    <property type="project" value="TreeGrafter"/>
</dbReference>
<dbReference type="PROSITE" id="PS51338">
    <property type="entry name" value="IMD"/>
    <property type="match status" value="1"/>
</dbReference>
<evidence type="ECO:0000256" key="6">
    <source>
        <dbReference type="ARBA" id="ARBA00061293"/>
    </source>
</evidence>
<dbReference type="Pfam" id="PF02205">
    <property type="entry name" value="WH2"/>
    <property type="match status" value="1"/>
</dbReference>
<dbReference type="InterPro" id="IPR003124">
    <property type="entry name" value="WH2_dom"/>
</dbReference>
<dbReference type="EMBL" id="JACASF010000016">
    <property type="protein sequence ID" value="KAF6426603.1"/>
    <property type="molecule type" value="Genomic_DNA"/>
</dbReference>